<dbReference type="Proteomes" id="UP000239731">
    <property type="component" value="Unassembled WGS sequence"/>
</dbReference>
<dbReference type="PANTHER" id="PTHR43581">
    <property type="entry name" value="ATP/GTP PHOSPHATASE"/>
    <property type="match status" value="1"/>
</dbReference>
<feature type="domain" description="ATPase AAA-type core" evidence="1">
    <location>
        <begin position="204"/>
        <end position="329"/>
    </location>
</feature>
<feature type="domain" description="Rad50/SbcC-type AAA" evidence="2">
    <location>
        <begin position="5"/>
        <end position="56"/>
    </location>
</feature>
<dbReference type="AlphaFoldDB" id="A0A2T0HPW5"/>
<dbReference type="InterPro" id="IPR027417">
    <property type="entry name" value="P-loop_NTPase"/>
</dbReference>
<dbReference type="GO" id="GO:0006302">
    <property type="term" value="P:double-strand break repair"/>
    <property type="evidence" value="ECO:0007669"/>
    <property type="project" value="InterPro"/>
</dbReference>
<comment type="caution">
    <text evidence="3">The sequence shown here is derived from an EMBL/GenBank/DDBJ whole genome shotgun (WGS) entry which is preliminary data.</text>
</comment>
<reference evidence="3 4" key="1">
    <citation type="submission" date="2018-03" db="EMBL/GenBank/DDBJ databases">
        <title>Blue discolouration in mozzarella cheese caused by Pseudomonas fluorescens.</title>
        <authorList>
            <person name="Chiesa F."/>
            <person name="Dalmasso A."/>
            <person name="Lomonaco S."/>
        </authorList>
    </citation>
    <scope>NUCLEOTIDE SEQUENCE [LARGE SCALE GENOMIC DNA]</scope>
    <source>
        <strain evidence="3 4">11293</strain>
    </source>
</reference>
<dbReference type="Pfam" id="PF13304">
    <property type="entry name" value="AAA_21"/>
    <property type="match status" value="1"/>
</dbReference>
<dbReference type="EMBL" id="PVUH01000026">
    <property type="protein sequence ID" value="PRW85135.1"/>
    <property type="molecule type" value="Genomic_DNA"/>
</dbReference>
<dbReference type="GO" id="GO:0016887">
    <property type="term" value="F:ATP hydrolysis activity"/>
    <property type="evidence" value="ECO:0007669"/>
    <property type="project" value="InterPro"/>
</dbReference>
<name>A0A2T0HPW5_PSEFL</name>
<accession>A0A2T0HPW5</accession>
<dbReference type="InterPro" id="IPR051396">
    <property type="entry name" value="Bact_Antivir_Def_Nuclease"/>
</dbReference>
<dbReference type="Pfam" id="PF13476">
    <property type="entry name" value="AAA_23"/>
    <property type="match status" value="1"/>
</dbReference>
<dbReference type="InterPro" id="IPR038729">
    <property type="entry name" value="Rad50/SbcC_AAA"/>
</dbReference>
<organism evidence="3 4">
    <name type="scientific">Pseudomonas fluorescens</name>
    <dbReference type="NCBI Taxonomy" id="294"/>
    <lineage>
        <taxon>Bacteria</taxon>
        <taxon>Pseudomonadati</taxon>
        <taxon>Pseudomonadota</taxon>
        <taxon>Gammaproteobacteria</taxon>
        <taxon>Pseudomonadales</taxon>
        <taxon>Pseudomonadaceae</taxon>
        <taxon>Pseudomonas</taxon>
    </lineage>
</organism>
<dbReference type="SUPFAM" id="SSF52540">
    <property type="entry name" value="P-loop containing nucleoside triphosphate hydrolases"/>
    <property type="match status" value="1"/>
</dbReference>
<dbReference type="InterPro" id="IPR003959">
    <property type="entry name" value="ATPase_AAA_core"/>
</dbReference>
<dbReference type="GO" id="GO:0005524">
    <property type="term" value="F:ATP binding"/>
    <property type="evidence" value="ECO:0007669"/>
    <property type="project" value="InterPro"/>
</dbReference>
<evidence type="ECO:0000313" key="3">
    <source>
        <dbReference type="EMBL" id="PRW85135.1"/>
    </source>
</evidence>
<evidence type="ECO:0000259" key="1">
    <source>
        <dbReference type="Pfam" id="PF13304"/>
    </source>
</evidence>
<evidence type="ECO:0000259" key="2">
    <source>
        <dbReference type="Pfam" id="PF13476"/>
    </source>
</evidence>
<proteinExistence type="predicted"/>
<evidence type="ECO:0008006" key="5">
    <source>
        <dbReference type="Google" id="ProtNLM"/>
    </source>
</evidence>
<protein>
    <recommendedName>
        <fullName evidence="5">ATPase AAA-type core domain-containing protein</fullName>
    </recommendedName>
</protein>
<sequence>MYLTKLEISGIRSHKNFVFQVPEEKPWGWHVILGDNGAGKSSFVKSLALALAGPTEARALRQDWSTWLSVGSEQAIVTAHLTWNPEVDSITGQGRAPVKKLVCQIMIESNDEALSTGAILVEGKHKSKGLERTLWGRSSGWFSASFGPFRRFTGGNRDYERMFYTNPRLAPHLTAFGEDIALTECLEWLKSLHIKQLESRDDSQFLDSLIAFINNGELLPHGSRISRISSEEIIFVDGNGNEVSVDFLSDGYRSILSLTFELIRQLTISYGQAAVAQEIQTGAISLPGIVVIDEVDAHLHPSWQKRIAPWFLSVFPRLQFIVTTHSPIICQAAEHGSVWRLPTPGTDESGGKIQGDTLNRLIFGNILEAYDTSFFGVDVSRSETSRSQLLELAQLNRKQAFGELSENESMRIAALRATMPTAASVAERSGLEVE</sequence>
<dbReference type="RefSeq" id="WP_070413562.1">
    <property type="nucleotide sequence ID" value="NZ_PVUH01000026.1"/>
</dbReference>
<evidence type="ECO:0000313" key="4">
    <source>
        <dbReference type="Proteomes" id="UP000239731"/>
    </source>
</evidence>
<gene>
    <name evidence="3" type="ORF">C7A10_27770</name>
</gene>
<dbReference type="Gene3D" id="3.40.50.300">
    <property type="entry name" value="P-loop containing nucleotide triphosphate hydrolases"/>
    <property type="match status" value="2"/>
</dbReference>
<dbReference type="PANTHER" id="PTHR43581:SF2">
    <property type="entry name" value="EXCINUCLEASE ATPASE SUBUNIT"/>
    <property type="match status" value="1"/>
</dbReference>